<reference evidence="1 2" key="1">
    <citation type="submission" date="2018-03" db="EMBL/GenBank/DDBJ databases">
        <title>Draft genome of Nitrosomonas supralitoralis APG5.</title>
        <authorList>
            <person name="Urakawa H."/>
            <person name="Lopez J.V."/>
        </authorList>
    </citation>
    <scope>NUCLEOTIDE SEQUENCE [LARGE SCALE GENOMIC DNA]</scope>
    <source>
        <strain evidence="1 2">APG5</strain>
    </source>
</reference>
<keyword evidence="2" id="KW-1185">Reference proteome</keyword>
<dbReference type="EMBL" id="PXXU01000004">
    <property type="protein sequence ID" value="PSJ18618.1"/>
    <property type="molecule type" value="Genomic_DNA"/>
</dbReference>
<evidence type="ECO:0000313" key="1">
    <source>
        <dbReference type="EMBL" id="PSJ18618.1"/>
    </source>
</evidence>
<dbReference type="PANTHER" id="PTHR36849">
    <property type="entry name" value="CYTOPLASMIC PROTEIN-RELATED"/>
    <property type="match status" value="1"/>
</dbReference>
<dbReference type="InterPro" id="IPR052552">
    <property type="entry name" value="YeaO-like"/>
</dbReference>
<evidence type="ECO:0000313" key="2">
    <source>
        <dbReference type="Proteomes" id="UP000241912"/>
    </source>
</evidence>
<sequence length="116" mass="13645">MTILLKRAYEPPASSDGFRVLVDRLWPRGVSKHLAHIDLWLKDIAPSTPLRKWFGHDPLKWIEFKDRYFLELYHNPEVVDRLAEHVRHGTVTLVYGAKDEDHNNAVVIKEHLEKIK</sequence>
<dbReference type="AlphaFoldDB" id="A0A2P7NYT2"/>
<dbReference type="OrthoDB" id="9790745at2"/>
<name>A0A2P7NYT2_9PROT</name>
<accession>A0A2P7NYT2</accession>
<dbReference type="PANTHER" id="PTHR36849:SF1">
    <property type="entry name" value="CYTOPLASMIC PROTEIN"/>
    <property type="match status" value="1"/>
</dbReference>
<comment type="caution">
    <text evidence="1">The sequence shown here is derived from an EMBL/GenBank/DDBJ whole genome shotgun (WGS) entry which is preliminary data.</text>
</comment>
<dbReference type="RefSeq" id="WP_106705651.1">
    <property type="nucleotide sequence ID" value="NZ_PXXU01000004.1"/>
</dbReference>
<proteinExistence type="predicted"/>
<dbReference type="Proteomes" id="UP000241912">
    <property type="component" value="Unassembled WGS sequence"/>
</dbReference>
<gene>
    <name evidence="1" type="ORF">C7H79_02170</name>
</gene>
<evidence type="ECO:0008006" key="3">
    <source>
        <dbReference type="Google" id="ProtNLM"/>
    </source>
</evidence>
<protein>
    <recommendedName>
        <fullName evidence="3">DUF488 domain-containing protein</fullName>
    </recommendedName>
</protein>
<organism evidence="1 2">
    <name type="scientific">Nitrosomonas supralitoralis</name>
    <dbReference type="NCBI Taxonomy" id="2116706"/>
    <lineage>
        <taxon>Bacteria</taxon>
        <taxon>Pseudomonadati</taxon>
        <taxon>Pseudomonadota</taxon>
        <taxon>Betaproteobacteria</taxon>
        <taxon>Nitrosomonadales</taxon>
        <taxon>Nitrosomonadaceae</taxon>
        <taxon>Nitrosomonas</taxon>
    </lineage>
</organism>
<dbReference type="Pfam" id="PF22752">
    <property type="entry name" value="DUF488-N3i"/>
    <property type="match status" value="1"/>
</dbReference>